<comment type="cofactor">
    <cofactor evidence="1 6">
        <name>FAD</name>
        <dbReference type="ChEBI" id="CHEBI:57692"/>
    </cofactor>
</comment>
<evidence type="ECO:0000256" key="1">
    <source>
        <dbReference type="ARBA" id="ARBA00001974"/>
    </source>
</evidence>
<dbReference type="VEuPathDB" id="FungiDB:UREG_02244"/>
<comment type="similarity">
    <text evidence="2">Belongs to the GMC oxidoreductase family.</text>
</comment>
<dbReference type="Pfam" id="PF00732">
    <property type="entry name" value="GMC_oxred_N"/>
    <property type="match status" value="1"/>
</dbReference>
<dbReference type="AlphaFoldDB" id="C4JET4"/>
<evidence type="ECO:0000256" key="4">
    <source>
        <dbReference type="ARBA" id="ARBA00022827"/>
    </source>
</evidence>
<reference evidence="9" key="1">
    <citation type="journal article" date="2009" name="Genome Res.">
        <title>Comparative genomic analyses of the human fungal pathogens Coccidioides and their relatives.</title>
        <authorList>
            <person name="Sharpton T.J."/>
            <person name="Stajich J.E."/>
            <person name="Rounsley S.D."/>
            <person name="Gardner M.J."/>
            <person name="Wortman J.R."/>
            <person name="Jordar V.S."/>
            <person name="Maiti R."/>
            <person name="Kodira C.D."/>
            <person name="Neafsey D.E."/>
            <person name="Zeng Q."/>
            <person name="Hung C.-Y."/>
            <person name="McMahan C."/>
            <person name="Muszewska A."/>
            <person name="Grynberg M."/>
            <person name="Mandel M.A."/>
            <person name="Kellner E.M."/>
            <person name="Barker B.M."/>
            <person name="Galgiani J.N."/>
            <person name="Orbach M.J."/>
            <person name="Kirkland T.N."/>
            <person name="Cole G.T."/>
            <person name="Henn M.R."/>
            <person name="Birren B.W."/>
            <person name="Taylor J.W."/>
        </authorList>
    </citation>
    <scope>NUCLEOTIDE SEQUENCE [LARGE SCALE GENOMIC DNA]</scope>
    <source>
        <strain evidence="9">UAMH 1704</strain>
    </source>
</reference>
<dbReference type="OMA" id="WTVYAIA"/>
<dbReference type="PROSITE" id="PS00624">
    <property type="entry name" value="GMC_OXRED_2"/>
    <property type="match status" value="1"/>
</dbReference>
<gene>
    <name evidence="8" type="ORF">UREG_02244</name>
</gene>
<evidence type="ECO:0000313" key="8">
    <source>
        <dbReference type="EMBL" id="EEP77395.1"/>
    </source>
</evidence>
<dbReference type="EMBL" id="CH476615">
    <property type="protein sequence ID" value="EEP77395.1"/>
    <property type="molecule type" value="Genomic_DNA"/>
</dbReference>
<organism evidence="8 9">
    <name type="scientific">Uncinocarpus reesii (strain UAMH 1704)</name>
    <dbReference type="NCBI Taxonomy" id="336963"/>
    <lineage>
        <taxon>Eukaryota</taxon>
        <taxon>Fungi</taxon>
        <taxon>Dikarya</taxon>
        <taxon>Ascomycota</taxon>
        <taxon>Pezizomycotina</taxon>
        <taxon>Eurotiomycetes</taxon>
        <taxon>Eurotiomycetidae</taxon>
        <taxon>Onygenales</taxon>
        <taxon>Onygenaceae</taxon>
        <taxon>Uncinocarpus</taxon>
    </lineage>
</organism>
<keyword evidence="3" id="KW-0285">Flavoprotein</keyword>
<evidence type="ECO:0000259" key="7">
    <source>
        <dbReference type="PROSITE" id="PS00624"/>
    </source>
</evidence>
<dbReference type="InterPro" id="IPR000172">
    <property type="entry name" value="GMC_OxRdtase_N"/>
</dbReference>
<evidence type="ECO:0000313" key="9">
    <source>
        <dbReference type="Proteomes" id="UP000002058"/>
    </source>
</evidence>
<dbReference type="HOGENOM" id="CLU_002865_6_0_1"/>
<dbReference type="PANTHER" id="PTHR11552">
    <property type="entry name" value="GLUCOSE-METHANOL-CHOLINE GMC OXIDOREDUCTASE"/>
    <property type="match status" value="1"/>
</dbReference>
<evidence type="ECO:0000256" key="6">
    <source>
        <dbReference type="PIRSR" id="PIRSR000137-2"/>
    </source>
</evidence>
<dbReference type="PANTHER" id="PTHR11552:SF201">
    <property type="entry name" value="GLUCOSE-METHANOL-CHOLINE OXIDOREDUCTASE N-TERMINAL DOMAIN-CONTAINING PROTEIN"/>
    <property type="match status" value="1"/>
</dbReference>
<feature type="domain" description="Glucose-methanol-choline oxidoreductase N-terminal" evidence="7">
    <location>
        <begin position="284"/>
        <end position="298"/>
    </location>
</feature>
<dbReference type="InterPro" id="IPR007867">
    <property type="entry name" value="GMC_OxRtase_C"/>
</dbReference>
<protein>
    <recommendedName>
        <fullName evidence="7">Glucose-methanol-choline oxidoreductase N-terminal domain-containing protein</fullName>
    </recommendedName>
</protein>
<dbReference type="Pfam" id="PF05199">
    <property type="entry name" value="GMC_oxred_C"/>
    <property type="match status" value="1"/>
</dbReference>
<keyword evidence="5" id="KW-0560">Oxidoreductase</keyword>
<dbReference type="Proteomes" id="UP000002058">
    <property type="component" value="Unassembled WGS sequence"/>
</dbReference>
<evidence type="ECO:0000256" key="5">
    <source>
        <dbReference type="ARBA" id="ARBA00023002"/>
    </source>
</evidence>
<dbReference type="GO" id="GO:0016614">
    <property type="term" value="F:oxidoreductase activity, acting on CH-OH group of donors"/>
    <property type="evidence" value="ECO:0007669"/>
    <property type="project" value="InterPro"/>
</dbReference>
<proteinExistence type="inferred from homology"/>
<dbReference type="RefSeq" id="XP_002542728.1">
    <property type="nucleotide sequence ID" value="XM_002542682.1"/>
</dbReference>
<dbReference type="OrthoDB" id="269227at2759"/>
<sequence length="607" mass="67121">MASDAKMIEEFCSKRFDYLILGGGTAGLVLAARLSEDPSITVGVLEAGELEPDNAPTGELLLNFSTSPEDPARDWGFQTEPQRYADHNVYDWPSGKVAGGSSVTNHEILSRGFKAEYDDWEILGNPGWGWEGLLPYFSKVEALQSVMCGDNDSQNAHEPNENVAAEPVEGTTVRNGTRYKTVWHHAWAELGISECNAGLKHRQGIQVKESPANLPASAQFNSMAVYYRPSMHRENLHFLPTILISSVKFTKKEGSKLIATTVEFMHFNKTYKCEAGMEIIICCGTVMSPGILERSGIGSKYILDGFGIETLVNISRVGENLQDHSYSYNLVEMPGEESLLNERLEQLEVEGTAVENRNPSQNGILSSMSNLMSYVAYGQASMGRVSAPSEIDLDAIRRTPLLRKQYDLTIRRIRNPKAPCFQYLIVPNYPSNLLLEPSSEDTENCVGILTSVSTPFSRGSVHIESDNPQTYPSINPKYLEHPLDLRLLRAATRMSLDFLATGAVTSAVKDVIIPCDPMLTERDFDEHSRETCESFVHPIGTCAMMPREDGGVVDPDLIVYGTENLRVVDASIIPLHISGNIGWTVYAIAEKAADMIKSQQHKFRNAV</sequence>
<dbReference type="InParanoid" id="C4JET4"/>
<evidence type="ECO:0000256" key="2">
    <source>
        <dbReference type="ARBA" id="ARBA00010790"/>
    </source>
</evidence>
<dbReference type="SUPFAM" id="SSF54373">
    <property type="entry name" value="FAD-linked reductases, C-terminal domain"/>
    <property type="match status" value="1"/>
</dbReference>
<feature type="binding site" evidence="6">
    <location>
        <position position="97"/>
    </location>
    <ligand>
        <name>FAD</name>
        <dbReference type="ChEBI" id="CHEBI:57692"/>
    </ligand>
</feature>
<keyword evidence="9" id="KW-1185">Reference proteome</keyword>
<evidence type="ECO:0000256" key="3">
    <source>
        <dbReference type="ARBA" id="ARBA00022630"/>
    </source>
</evidence>
<keyword evidence="4 6" id="KW-0274">FAD</keyword>
<dbReference type="eggNOG" id="KOG1238">
    <property type="taxonomic scope" value="Eukaryota"/>
</dbReference>
<dbReference type="SUPFAM" id="SSF51905">
    <property type="entry name" value="FAD/NAD(P)-binding domain"/>
    <property type="match status" value="1"/>
</dbReference>
<dbReference type="PIRSF" id="PIRSF000137">
    <property type="entry name" value="Alcohol_oxidase"/>
    <property type="match status" value="1"/>
</dbReference>
<dbReference type="Gene3D" id="3.30.560.10">
    <property type="entry name" value="Glucose Oxidase, domain 3"/>
    <property type="match status" value="1"/>
</dbReference>
<accession>C4JET4</accession>
<dbReference type="GeneID" id="8441522"/>
<dbReference type="Gene3D" id="3.50.50.60">
    <property type="entry name" value="FAD/NAD(P)-binding domain"/>
    <property type="match status" value="1"/>
</dbReference>
<dbReference type="KEGG" id="ure:UREG_02244"/>
<dbReference type="InterPro" id="IPR012132">
    <property type="entry name" value="GMC_OxRdtase"/>
</dbReference>
<dbReference type="InterPro" id="IPR036188">
    <property type="entry name" value="FAD/NAD-bd_sf"/>
</dbReference>
<name>C4JET4_UNCRE</name>
<dbReference type="GO" id="GO:0050660">
    <property type="term" value="F:flavin adenine dinucleotide binding"/>
    <property type="evidence" value="ECO:0007669"/>
    <property type="project" value="InterPro"/>
</dbReference>